<comment type="caution">
    <text evidence="2">The sequence shown here is derived from an EMBL/GenBank/DDBJ whole genome shotgun (WGS) entry which is preliminary data.</text>
</comment>
<dbReference type="RefSeq" id="WP_109678246.1">
    <property type="nucleotide sequence ID" value="NZ_CP086615.1"/>
</dbReference>
<keyword evidence="3" id="KW-1185">Reference proteome</keyword>
<reference evidence="2 3" key="1">
    <citation type="submission" date="2018-05" db="EMBL/GenBank/DDBJ databases">
        <title>Spiribacter halobius sp. nov., a moderately halophilic bacterium isolated from marine solar saltern.</title>
        <authorList>
            <person name="Zheng W.-S."/>
            <person name="Lu D.-C."/>
            <person name="Du Z.-J."/>
        </authorList>
    </citation>
    <scope>NUCLEOTIDE SEQUENCE [LARGE SCALE GENOMIC DNA]</scope>
    <source>
        <strain evidence="2 3">E85</strain>
    </source>
</reference>
<keyword evidence="1" id="KW-1133">Transmembrane helix</keyword>
<name>A0A2U2N308_9GAMM</name>
<accession>A0A2U2N308</accession>
<gene>
    <name evidence="2" type="ORF">DEM34_08580</name>
</gene>
<feature type="transmembrane region" description="Helical" evidence="1">
    <location>
        <begin position="154"/>
        <end position="177"/>
    </location>
</feature>
<evidence type="ECO:0000313" key="2">
    <source>
        <dbReference type="EMBL" id="PWG63354.1"/>
    </source>
</evidence>
<protein>
    <submittedName>
        <fullName evidence="2">Uncharacterized protein</fullName>
    </submittedName>
</protein>
<dbReference type="EMBL" id="QFFI01000011">
    <property type="protein sequence ID" value="PWG63354.1"/>
    <property type="molecule type" value="Genomic_DNA"/>
</dbReference>
<organism evidence="2 3">
    <name type="scientific">Sediminicurvatus halobius</name>
    <dbReference type="NCBI Taxonomy" id="2182432"/>
    <lineage>
        <taxon>Bacteria</taxon>
        <taxon>Pseudomonadati</taxon>
        <taxon>Pseudomonadota</taxon>
        <taxon>Gammaproteobacteria</taxon>
        <taxon>Chromatiales</taxon>
        <taxon>Ectothiorhodospiraceae</taxon>
        <taxon>Sediminicurvatus</taxon>
    </lineage>
</organism>
<dbReference type="AlphaFoldDB" id="A0A2U2N308"/>
<evidence type="ECO:0000256" key="1">
    <source>
        <dbReference type="SAM" id="Phobius"/>
    </source>
</evidence>
<feature type="transmembrane region" description="Helical" evidence="1">
    <location>
        <begin position="50"/>
        <end position="75"/>
    </location>
</feature>
<feature type="transmembrane region" description="Helical" evidence="1">
    <location>
        <begin position="183"/>
        <end position="203"/>
    </location>
</feature>
<dbReference type="Proteomes" id="UP000245474">
    <property type="component" value="Unassembled WGS sequence"/>
</dbReference>
<keyword evidence="1" id="KW-0472">Membrane</keyword>
<keyword evidence="1" id="KW-0812">Transmembrane</keyword>
<evidence type="ECO:0000313" key="3">
    <source>
        <dbReference type="Proteomes" id="UP000245474"/>
    </source>
</evidence>
<sequence>MQNTTSRLGIFEVVGFLFSGLVGGGLFLLAVSASIPAWGRYIVSAPDPGILGSAAALAFAYVFGLGTSRMVYLYYRGTTGRVRRLFPAPPNHPFHGDGQIPWQQLESKLNTWNGIALPGCRLRQQRWTENRLHAAAYASPIAGVVDRIASTARFAASVTFTAGASAVWILGTLAVRFTAGNLTAQAAAIAAGVFVALALLMAWGHRTASRYADIYWMYVAQAIVLATSVPPTAGNDQRAGR</sequence>
<proteinExistence type="predicted"/>
<feature type="transmembrane region" description="Helical" evidence="1">
    <location>
        <begin position="12"/>
        <end position="38"/>
    </location>
</feature>